<dbReference type="InterPro" id="IPR048020">
    <property type="entry name" value="Transpos_IS3"/>
</dbReference>
<dbReference type="Pfam" id="PF13333">
    <property type="entry name" value="rve_2"/>
    <property type="match status" value="1"/>
</dbReference>
<reference evidence="2" key="2">
    <citation type="submission" date="2022-05" db="EMBL/GenBank/DDBJ databases">
        <authorList>
            <person name="Proctor A.L."/>
            <person name="Phillips G.J."/>
            <person name="Wannemuehler M.J."/>
        </authorList>
    </citation>
    <scope>NUCLEOTIDE SEQUENCE</scope>
    <source>
        <strain evidence="2">ASF457</strain>
    </source>
</reference>
<accession>A0AA97LQZ7</accession>
<dbReference type="GO" id="GO:0015074">
    <property type="term" value="P:DNA integration"/>
    <property type="evidence" value="ECO:0007669"/>
    <property type="project" value="InterPro"/>
</dbReference>
<dbReference type="InterPro" id="IPR050900">
    <property type="entry name" value="Transposase_IS3/IS150/IS904"/>
</dbReference>
<reference evidence="2" key="3">
    <citation type="submission" date="2022-06" db="EMBL/GenBank/DDBJ databases">
        <title>Resources to Facilitate Use of the Altered Schaedler Flora (ASF) Mouse Model to Study Microbiome Function.</title>
        <authorList>
            <person name="Proctor A."/>
            <person name="Parvinroo S."/>
            <person name="Richie T."/>
            <person name="Jia X."/>
            <person name="Lee S.T.M."/>
            <person name="Karp P.D."/>
            <person name="Paley S."/>
            <person name="Kostic A.D."/>
            <person name="Pierre J.F."/>
            <person name="Wannemuehler M.J."/>
            <person name="Phillips G.J."/>
        </authorList>
    </citation>
    <scope>NUCLEOTIDE SEQUENCE</scope>
    <source>
        <strain evidence="2">ASF457</strain>
    </source>
</reference>
<name>A0AA97LQZ7_9BACT</name>
<dbReference type="Gene3D" id="3.30.420.10">
    <property type="entry name" value="Ribonuclease H-like superfamily/Ribonuclease H"/>
    <property type="match status" value="1"/>
</dbReference>
<evidence type="ECO:0000259" key="1">
    <source>
        <dbReference type="PROSITE" id="PS50994"/>
    </source>
</evidence>
<proteinExistence type="predicted"/>
<reference evidence="2" key="1">
    <citation type="journal article" date="2014" name="Genome Announc.">
        <title>Draft genome sequences of the altered schaedler flora, a defined bacterial community from gnotobiotic mice.</title>
        <authorList>
            <person name="Wannemuehler M.J."/>
            <person name="Overstreet A.M."/>
            <person name="Ward D.V."/>
            <person name="Phillips G.J."/>
        </authorList>
    </citation>
    <scope>NUCLEOTIDE SEQUENCE</scope>
    <source>
        <strain evidence="2">ASF457</strain>
    </source>
</reference>
<sequence>MAEIKINNEKVYLSAIMDLYNREVKAYSISKYNNEDMVIDSLKQAIDKVKDTTGLMIHSDQGILYQANEFRNLLKSYNIEQSMSRRGNCYDNAVMESFFAVLKCEFVYINKFKNIEQFKYELEKYIDFYNNYRIKANGLTPLQEKEIYLVA</sequence>
<protein>
    <submittedName>
        <fullName evidence="2">IS3 family transposase ISBce18</fullName>
    </submittedName>
</protein>
<dbReference type="GO" id="GO:0003676">
    <property type="term" value="F:nucleic acid binding"/>
    <property type="evidence" value="ECO:0007669"/>
    <property type="project" value="InterPro"/>
</dbReference>
<dbReference type="SUPFAM" id="SSF53098">
    <property type="entry name" value="Ribonuclease H-like"/>
    <property type="match status" value="1"/>
</dbReference>
<dbReference type="PROSITE" id="PS50994">
    <property type="entry name" value="INTEGRASE"/>
    <property type="match status" value="1"/>
</dbReference>
<keyword evidence="3" id="KW-1185">Reference proteome</keyword>
<dbReference type="Proteomes" id="UP000017429">
    <property type="component" value="Chromosome"/>
</dbReference>
<gene>
    <name evidence="2" type="ORF">N508_001979</name>
</gene>
<feature type="domain" description="Integrase catalytic" evidence="1">
    <location>
        <begin position="1"/>
        <end position="149"/>
    </location>
</feature>
<organism evidence="2 3">
    <name type="scientific">Mucispirillum schaedleri ASF457</name>
    <dbReference type="NCBI Taxonomy" id="1379858"/>
    <lineage>
        <taxon>Bacteria</taxon>
        <taxon>Pseudomonadati</taxon>
        <taxon>Deferribacterota</taxon>
        <taxon>Deferribacteres</taxon>
        <taxon>Deferribacterales</taxon>
        <taxon>Mucispirillaceae</taxon>
        <taxon>Mucispirillum</taxon>
    </lineage>
</organism>
<dbReference type="EMBL" id="CP097562">
    <property type="protein sequence ID" value="USF24885.1"/>
    <property type="molecule type" value="Genomic_DNA"/>
</dbReference>
<dbReference type="PANTHER" id="PTHR46889">
    <property type="entry name" value="TRANSPOSASE INSF FOR INSERTION SEQUENCE IS3B-RELATED"/>
    <property type="match status" value="1"/>
</dbReference>
<dbReference type="NCBIfam" id="NF033516">
    <property type="entry name" value="transpos_IS3"/>
    <property type="match status" value="1"/>
</dbReference>
<dbReference type="KEGG" id="msch:N508_001979"/>
<dbReference type="AlphaFoldDB" id="A0AA97LQZ7"/>
<dbReference type="Pfam" id="PF00665">
    <property type="entry name" value="rve"/>
    <property type="match status" value="1"/>
</dbReference>
<evidence type="ECO:0000313" key="3">
    <source>
        <dbReference type="Proteomes" id="UP000017429"/>
    </source>
</evidence>
<dbReference type="InterPro" id="IPR036397">
    <property type="entry name" value="RNaseH_sf"/>
</dbReference>
<dbReference type="InterPro" id="IPR001584">
    <property type="entry name" value="Integrase_cat-core"/>
</dbReference>
<dbReference type="InterPro" id="IPR012337">
    <property type="entry name" value="RNaseH-like_sf"/>
</dbReference>
<evidence type="ECO:0000313" key="2">
    <source>
        <dbReference type="EMBL" id="USF24885.1"/>
    </source>
</evidence>